<dbReference type="SUPFAM" id="SSF53067">
    <property type="entry name" value="Actin-like ATPase domain"/>
    <property type="match status" value="2"/>
</dbReference>
<keyword evidence="4" id="KW-0346">Stress response</keyword>
<dbReference type="HOGENOM" id="CLU_005965_3_1_1"/>
<dbReference type="Proteomes" id="UP000011115">
    <property type="component" value="Unassembled WGS sequence"/>
</dbReference>
<dbReference type="Gene3D" id="3.90.640.10">
    <property type="entry name" value="Actin, Chain A, domain 4"/>
    <property type="match status" value="1"/>
</dbReference>
<dbReference type="FunFam" id="3.30.420.40:FF:000028">
    <property type="entry name" value="heat shock 70 kDa protein-like"/>
    <property type="match status" value="2"/>
</dbReference>
<feature type="region of interest" description="Disordered" evidence="6">
    <location>
        <begin position="520"/>
        <end position="542"/>
    </location>
</feature>
<dbReference type="PANTHER" id="PTHR19375">
    <property type="entry name" value="HEAT SHOCK PROTEIN 70KDA"/>
    <property type="match status" value="1"/>
</dbReference>
<dbReference type="Pfam" id="PF00012">
    <property type="entry name" value="HSP70"/>
    <property type="match status" value="2"/>
</dbReference>
<dbReference type="GO" id="GO:0140662">
    <property type="term" value="F:ATP-dependent protein folding chaperone"/>
    <property type="evidence" value="ECO:0007669"/>
    <property type="project" value="InterPro"/>
</dbReference>
<evidence type="ECO:0000256" key="4">
    <source>
        <dbReference type="ARBA" id="ARBA00023016"/>
    </source>
</evidence>
<comment type="similarity">
    <text evidence="1 5">Belongs to the heat shock protein 70 family.</text>
</comment>
<accession>M1CSI7</accession>
<sequence>MAKSEGKAIGIDLGTTYSCVGVWQNDRVEIIPNDQGNRTTPSYVAFTDTERLIAYFNDSQRQATKDAGAIAGLNVMRIINEPTAAAIAYGLDKKASKNGEKNVLIFDLGGGTFDVSLLTIEEGIFEVKATAGDTHLGGEDFDNRLVSHFVQEFKRKHKKDITSNARALRRLRTACERAKRTLSSTSQTTIEVDSLYEGIDFYATITRARFEELNMDLFRKCMEPVEKCLRDAKMDKSQVHDVVLVGGSTRIPKVQQLLQDFFNGKELCKSINPDEAVAYGAAVQAAILSGEGDQKVQDLLLLDVTPLSLGIETAGGVMTVLIPRNTTIPTKKEQIFSTYSDNQPAVLIQVYEGERSLTKDNNLLGKFELKGIPPAPRGVPQINVCFDIDANGILNVSAEDKTARVKNKITITNDKGRLSKEEIERMVEEAERYKSEDEAMKRKVEAKNALENYAYNMRNTIKDEKISGKLDPSEKQKIEKAVDETIEWLDRNQLAEVDEFEDKLKELEKLCNPIIGKMYQGGAGSDYGTGNSGAGPKIEEVD</sequence>
<dbReference type="Gene3D" id="2.60.34.10">
    <property type="entry name" value="Substrate Binding Domain Of DNAk, Chain A, domain 1"/>
    <property type="match status" value="1"/>
</dbReference>
<dbReference type="Gene3D" id="3.30.420.40">
    <property type="match status" value="3"/>
</dbReference>
<dbReference type="PROSITE" id="PS00329">
    <property type="entry name" value="HSP70_2"/>
    <property type="match status" value="1"/>
</dbReference>
<evidence type="ECO:0000256" key="2">
    <source>
        <dbReference type="ARBA" id="ARBA00022741"/>
    </source>
</evidence>
<protein>
    <submittedName>
        <fullName evidence="7">Heat shock protein</fullName>
    </submittedName>
</protein>
<dbReference type="ExpressionAtlas" id="M1CSI7">
    <property type="expression patterns" value="baseline and differential"/>
</dbReference>
<evidence type="ECO:0000256" key="1">
    <source>
        <dbReference type="ARBA" id="ARBA00007381"/>
    </source>
</evidence>
<name>M1CSI7_SOLTU</name>
<dbReference type="InterPro" id="IPR018181">
    <property type="entry name" value="Heat_shock_70_CS"/>
</dbReference>
<dbReference type="EnsemblPlants" id="PGSC0003DMT400073712">
    <property type="protein sequence ID" value="PGSC0003DMT400073712"/>
    <property type="gene ID" value="PGSC0003DMG400028634"/>
</dbReference>
<evidence type="ECO:0000313" key="8">
    <source>
        <dbReference type="Proteomes" id="UP000011115"/>
    </source>
</evidence>
<keyword evidence="2 5" id="KW-0547">Nucleotide-binding</keyword>
<reference evidence="7" key="2">
    <citation type="submission" date="2015-06" db="UniProtKB">
        <authorList>
            <consortium name="EnsemblPlants"/>
        </authorList>
    </citation>
    <scope>IDENTIFICATION</scope>
    <source>
        <strain evidence="7">DM1-3 516 R44</strain>
    </source>
</reference>
<dbReference type="PROSITE" id="PS00297">
    <property type="entry name" value="HSP70_1"/>
    <property type="match status" value="1"/>
</dbReference>
<dbReference type="GO" id="GO:0005524">
    <property type="term" value="F:ATP binding"/>
    <property type="evidence" value="ECO:0007669"/>
    <property type="project" value="UniProtKB-KW"/>
</dbReference>
<evidence type="ECO:0000256" key="3">
    <source>
        <dbReference type="ARBA" id="ARBA00022840"/>
    </source>
</evidence>
<dbReference type="InterPro" id="IPR013126">
    <property type="entry name" value="Hsp_70_fam"/>
</dbReference>
<dbReference type="AlphaFoldDB" id="M1CSI7"/>
<evidence type="ECO:0000256" key="6">
    <source>
        <dbReference type="SAM" id="MobiDB-lite"/>
    </source>
</evidence>
<dbReference type="FunFam" id="1.20.1270.10:FF:000016">
    <property type="entry name" value="Heat shock protein 70"/>
    <property type="match status" value="1"/>
</dbReference>
<dbReference type="Gene3D" id="1.20.1270.10">
    <property type="match status" value="1"/>
</dbReference>
<reference evidence="8" key="1">
    <citation type="journal article" date="2011" name="Nature">
        <title>Genome sequence and analysis of the tuber crop potato.</title>
        <authorList>
            <consortium name="The Potato Genome Sequencing Consortium"/>
        </authorList>
    </citation>
    <scope>NUCLEOTIDE SEQUENCE [LARGE SCALE GENOMIC DNA]</scope>
    <source>
        <strain evidence="8">cv. DM1-3 516 R44</strain>
    </source>
</reference>
<keyword evidence="8" id="KW-1185">Reference proteome</keyword>
<organism evidence="7 8">
    <name type="scientific">Solanum tuberosum</name>
    <name type="common">Potato</name>
    <dbReference type="NCBI Taxonomy" id="4113"/>
    <lineage>
        <taxon>Eukaryota</taxon>
        <taxon>Viridiplantae</taxon>
        <taxon>Streptophyta</taxon>
        <taxon>Embryophyta</taxon>
        <taxon>Tracheophyta</taxon>
        <taxon>Spermatophyta</taxon>
        <taxon>Magnoliopsida</taxon>
        <taxon>eudicotyledons</taxon>
        <taxon>Gunneridae</taxon>
        <taxon>Pentapetalae</taxon>
        <taxon>asterids</taxon>
        <taxon>lamiids</taxon>
        <taxon>Solanales</taxon>
        <taxon>Solanaceae</taxon>
        <taxon>Solanoideae</taxon>
        <taxon>Solaneae</taxon>
        <taxon>Solanum</taxon>
    </lineage>
</organism>
<dbReference type="InterPro" id="IPR029047">
    <property type="entry name" value="HSP70_peptide-bd_sf"/>
</dbReference>
<dbReference type="InterPro" id="IPR043129">
    <property type="entry name" value="ATPase_NBD"/>
</dbReference>
<dbReference type="FunFam" id="3.30.420.40:FF:000465">
    <property type="entry name" value="Heat shock cognate 70 kDa protein 2"/>
    <property type="match status" value="1"/>
</dbReference>
<dbReference type="SUPFAM" id="SSF100934">
    <property type="entry name" value="Heat shock protein 70kD (HSP70), C-terminal subdomain"/>
    <property type="match status" value="1"/>
</dbReference>
<dbReference type="GO" id="GO:0006950">
    <property type="term" value="P:response to stress"/>
    <property type="evidence" value="ECO:0007669"/>
    <property type="project" value="UniProtKB-ARBA"/>
</dbReference>
<evidence type="ECO:0000256" key="5">
    <source>
        <dbReference type="RuleBase" id="RU003322"/>
    </source>
</evidence>
<proteinExistence type="inferred from homology"/>
<dbReference type="OrthoDB" id="3789372at2759"/>
<dbReference type="SUPFAM" id="SSF100920">
    <property type="entry name" value="Heat shock protein 70kD (HSP70), peptide-binding domain"/>
    <property type="match status" value="1"/>
</dbReference>
<dbReference type="FunFam" id="2.60.34.10:FF:000002">
    <property type="entry name" value="Heat shock 70 kDa"/>
    <property type="match status" value="1"/>
</dbReference>
<dbReference type="PROSITE" id="PS01036">
    <property type="entry name" value="HSP70_3"/>
    <property type="match status" value="1"/>
</dbReference>
<feature type="compositionally biased region" description="Gly residues" evidence="6">
    <location>
        <begin position="520"/>
        <end position="533"/>
    </location>
</feature>
<dbReference type="FunFam" id="3.90.640.10:FF:000002">
    <property type="entry name" value="Heat shock 70 kDa"/>
    <property type="match status" value="1"/>
</dbReference>
<gene>
    <name evidence="7" type="primary">LOC102584601</name>
</gene>
<dbReference type="Gramene" id="PGSC0003DMT400073712">
    <property type="protein sequence ID" value="PGSC0003DMT400073712"/>
    <property type="gene ID" value="PGSC0003DMG400028634"/>
</dbReference>
<dbReference type="FunFam" id="3.30.420.40:FF:000172">
    <property type="entry name" value="Heat shock 70 kDa protein"/>
    <property type="match status" value="1"/>
</dbReference>
<evidence type="ECO:0000313" key="7">
    <source>
        <dbReference type="EnsemblPlants" id="PGSC0003DMT400073712"/>
    </source>
</evidence>
<keyword evidence="3 5" id="KW-0067">ATP-binding</keyword>
<dbReference type="PRINTS" id="PR00301">
    <property type="entry name" value="HEATSHOCK70"/>
</dbReference>
<dbReference type="InterPro" id="IPR029048">
    <property type="entry name" value="HSP70_C_sf"/>
</dbReference>